<evidence type="ECO:0000313" key="4">
    <source>
        <dbReference type="EMBL" id="KAI6300432.1"/>
    </source>
</evidence>
<evidence type="ECO:0008006" key="6">
    <source>
        <dbReference type="Google" id="ProtNLM"/>
    </source>
</evidence>
<reference evidence="4" key="1">
    <citation type="submission" date="2021-01" db="EMBL/GenBank/DDBJ databases">
        <title>Deciphering the adaptive evolutionary patterns associated with biogeogrpahic diversity in the finger millet blast pathogen Magnaporthe oryzae in Eastern Africa.</title>
        <authorList>
            <person name="Onyema G."/>
            <person name="Shittu T.A."/>
            <person name="Dodsworth S."/>
            <person name="Devilliers S."/>
            <person name="Muthumeenakshi S."/>
            <person name="Sreenivasaprasad S."/>
        </authorList>
    </citation>
    <scope>NUCLEOTIDE SEQUENCE</scope>
    <source>
        <strain evidence="4">D15/s37</strain>
    </source>
</reference>
<gene>
    <name evidence="4" type="ORF">MCOR33_003836</name>
</gene>
<keyword evidence="2" id="KW-0812">Transmembrane</keyword>
<evidence type="ECO:0000256" key="3">
    <source>
        <dbReference type="SAM" id="SignalP"/>
    </source>
</evidence>
<feature type="chain" id="PRO_5046502486" description="Mid2 domain-containing protein" evidence="3">
    <location>
        <begin position="38"/>
        <end position="176"/>
    </location>
</feature>
<keyword evidence="5" id="KW-1185">Reference proteome</keyword>
<feature type="signal peptide" evidence="3">
    <location>
        <begin position="1"/>
        <end position="37"/>
    </location>
</feature>
<accession>A0ABQ8NQ54</accession>
<organism evidence="4 5">
    <name type="scientific">Pyricularia grisea</name>
    <name type="common">Crabgrass-specific blast fungus</name>
    <name type="synonym">Magnaporthe grisea</name>
    <dbReference type="NCBI Taxonomy" id="148305"/>
    <lineage>
        <taxon>Eukaryota</taxon>
        <taxon>Fungi</taxon>
        <taxon>Dikarya</taxon>
        <taxon>Ascomycota</taxon>
        <taxon>Pezizomycotina</taxon>
        <taxon>Sordariomycetes</taxon>
        <taxon>Sordariomycetidae</taxon>
        <taxon>Magnaporthales</taxon>
        <taxon>Pyriculariaceae</taxon>
        <taxon>Pyricularia</taxon>
    </lineage>
</organism>
<protein>
    <recommendedName>
        <fullName evidence="6">Mid2 domain-containing protein</fullName>
    </recommendedName>
</protein>
<feature type="region of interest" description="Disordered" evidence="1">
    <location>
        <begin position="151"/>
        <end position="176"/>
    </location>
</feature>
<keyword evidence="3" id="KW-0732">Signal</keyword>
<name>A0ABQ8NQ54_PYRGI</name>
<sequence>MLRDSHTNNMYPAFRASHHTAALALLVISLLCATILAAPVDTTSSTKLQLPSSTIPPVTVQTDAIPDGSIKQPDTIADTTHEHQQHLLPRGVLQKRIEITPESGGAILTTILVVVGCAIGLGAASIAVFGFEWKRWSRGVKRQDHIDVVPRIEKGKSVPSADEKGKANENKNRNIK</sequence>
<evidence type="ECO:0000256" key="2">
    <source>
        <dbReference type="SAM" id="Phobius"/>
    </source>
</evidence>
<proteinExistence type="predicted"/>
<comment type="caution">
    <text evidence="4">The sequence shown here is derived from an EMBL/GenBank/DDBJ whole genome shotgun (WGS) entry which is preliminary data.</text>
</comment>
<evidence type="ECO:0000256" key="1">
    <source>
        <dbReference type="SAM" id="MobiDB-lite"/>
    </source>
</evidence>
<keyword evidence="2" id="KW-1133">Transmembrane helix</keyword>
<feature type="transmembrane region" description="Helical" evidence="2">
    <location>
        <begin position="106"/>
        <end position="131"/>
    </location>
</feature>
<dbReference type="EMBL" id="JABSND010000052">
    <property type="protein sequence ID" value="KAI6300432.1"/>
    <property type="molecule type" value="Genomic_DNA"/>
</dbReference>
<keyword evidence="2" id="KW-0472">Membrane</keyword>
<evidence type="ECO:0000313" key="5">
    <source>
        <dbReference type="Proteomes" id="UP001059893"/>
    </source>
</evidence>
<dbReference type="Proteomes" id="UP001059893">
    <property type="component" value="Unassembled WGS sequence"/>
</dbReference>